<proteinExistence type="predicted"/>
<dbReference type="InterPro" id="IPR029063">
    <property type="entry name" value="SAM-dependent_MTases_sf"/>
</dbReference>
<dbReference type="Gene3D" id="3.40.50.150">
    <property type="entry name" value="Vaccinia Virus protein VP39"/>
    <property type="match status" value="1"/>
</dbReference>
<keyword evidence="1" id="KW-0830">Ubiquinone</keyword>
<gene>
    <name evidence="1" type="ORF">J2S11_000722</name>
</gene>
<keyword evidence="2" id="KW-1185">Reference proteome</keyword>
<dbReference type="PANTHER" id="PTHR36112:SF1">
    <property type="entry name" value="RIBOSOMAL RNA SMALL SUBUNIT METHYLTRANSFERASE J"/>
    <property type="match status" value="1"/>
</dbReference>
<comment type="caution">
    <text evidence="1">The sequence shown here is derived from an EMBL/GenBank/DDBJ whole genome shotgun (WGS) entry which is preliminary data.</text>
</comment>
<organism evidence="1 2">
    <name type="scientific">Caldalkalibacillus horti</name>
    <dbReference type="NCBI Taxonomy" id="77523"/>
    <lineage>
        <taxon>Bacteria</taxon>
        <taxon>Bacillati</taxon>
        <taxon>Bacillota</taxon>
        <taxon>Bacilli</taxon>
        <taxon>Bacillales</taxon>
        <taxon>Bacillaceae</taxon>
        <taxon>Caldalkalibacillus</taxon>
    </lineage>
</organism>
<dbReference type="EMBL" id="JAUSTY010000002">
    <property type="protein sequence ID" value="MDQ0164822.1"/>
    <property type="molecule type" value="Genomic_DNA"/>
</dbReference>
<evidence type="ECO:0000313" key="1">
    <source>
        <dbReference type="EMBL" id="MDQ0164822.1"/>
    </source>
</evidence>
<dbReference type="Proteomes" id="UP001235840">
    <property type="component" value="Unassembled WGS sequence"/>
</dbReference>
<dbReference type="InterPro" id="IPR007536">
    <property type="entry name" value="16SrRNA_methylTrfase_J"/>
</dbReference>
<dbReference type="SUPFAM" id="SSF53335">
    <property type="entry name" value="S-adenosyl-L-methionine-dependent methyltransferases"/>
    <property type="match status" value="1"/>
</dbReference>
<accession>A0ABT9VVG6</accession>
<dbReference type="PANTHER" id="PTHR36112">
    <property type="entry name" value="RIBOSOMAL RNA SMALL SUBUNIT METHYLTRANSFERASE J"/>
    <property type="match status" value="1"/>
</dbReference>
<dbReference type="Pfam" id="PF04445">
    <property type="entry name" value="SAM_MT"/>
    <property type="match status" value="1"/>
</dbReference>
<evidence type="ECO:0000313" key="2">
    <source>
        <dbReference type="Proteomes" id="UP001235840"/>
    </source>
</evidence>
<reference evidence="1 2" key="1">
    <citation type="submission" date="2023-07" db="EMBL/GenBank/DDBJ databases">
        <title>Genomic Encyclopedia of Type Strains, Phase IV (KMG-IV): sequencing the most valuable type-strain genomes for metagenomic binning, comparative biology and taxonomic classification.</title>
        <authorList>
            <person name="Goeker M."/>
        </authorList>
    </citation>
    <scope>NUCLEOTIDE SEQUENCE [LARGE SCALE GENOMIC DNA]</scope>
    <source>
        <strain evidence="1 2">DSM 12751</strain>
    </source>
</reference>
<name>A0ABT9VVG6_9BACI</name>
<sequence>MIVTTSARRQEELIEEAQEVAMELKATFVPRGKRSVEGILKKYVNEDVLLVTKDGLKLVQQEQESPHHQAGDEAPSSLQEPFFFHPSSAMFRLKRLLRGEQDPFIEATGLKRGDSILDATLGLASDAIIAAFTVGEQGKVVGVESNPVLAFMVAKGLQSWETDSVELKEAMARVEVIQADHMPFLASCPDRSFDVVYVDPMFESSVASSTGLSGLKRFANYAPFSKEALQEAKRVARKRVVMKESSYSARFEELGFTAIERKYASHWFGVIEL</sequence>
<dbReference type="RefSeq" id="WP_307391001.1">
    <property type="nucleotide sequence ID" value="NZ_BAAADK010000018.1"/>
</dbReference>
<protein>
    <submittedName>
        <fullName evidence="1">Ubiquinone/menaquinone biosynthesis C-methylase UbiE</fullName>
    </submittedName>
</protein>